<dbReference type="KEGG" id="mhe:MHC_04250"/>
<protein>
    <submittedName>
        <fullName evidence="1">Uncharacterized protein</fullName>
    </submittedName>
</protein>
<dbReference type="AlphaFoldDB" id="H6N7T4"/>
<name>H6N7T4_MYCHN</name>
<sequence length="293" mass="33747">MRFISVFTLLLGIGATGLGGLYKFSSLTPRTLKEYLEWQGLNLISHSSDNYWKAVLEDSQDVAKKATGKENPTIEDLKKWCIDNLPKEKYDDFKVYAVSLCVDNPKTVKARIIQLDGDISKLMSSNDDDKYKVAYVFRKHIDGFHNLIGYKPEIGNHGKEIENLDAAKSAFKKWCSESLDKPMDDILVLNIRTLCTPKKFSTILDLIKQNKEDKLLLTEDNNSFELMQKYEIIKELSTWKEDEGGRELPKTFNNLKNWCETNKNKPFYEEKVFSGIYPKFRFRCLKGVIGIPS</sequence>
<dbReference type="Proteomes" id="UP000009135">
    <property type="component" value="Chromosome"/>
</dbReference>
<dbReference type="HOGENOM" id="CLU_087907_0_0_14"/>
<dbReference type="OrthoDB" id="9821296at2"/>
<dbReference type="STRING" id="1111676.MHC_04250"/>
<reference evidence="1 2" key="1">
    <citation type="journal article" date="2012" name="J. Bacteriol.">
        <title>Complete genome sequence of Mycoplasma haemocanis strain Illinois.</title>
        <authorList>
            <person name="do Nascimento N.C."/>
            <person name="Guimaraes A.M."/>
            <person name="Santos A.P."/>
            <person name="Sanmiguel P.J."/>
            <person name="Messick J.B."/>
        </authorList>
    </citation>
    <scope>NUCLEOTIDE SEQUENCE [LARGE SCALE GENOMIC DNA]</scope>
    <source>
        <strain evidence="1 2">Illinois</strain>
    </source>
</reference>
<evidence type="ECO:0000313" key="2">
    <source>
        <dbReference type="Proteomes" id="UP000009135"/>
    </source>
</evidence>
<dbReference type="EMBL" id="CP003199">
    <property type="protein sequence ID" value="AEW45706.1"/>
    <property type="molecule type" value="Genomic_DNA"/>
</dbReference>
<accession>H6N7T4</accession>
<organism evidence="1 2">
    <name type="scientific">Mycoplasma haemocanis (strain Illinois)</name>
    <dbReference type="NCBI Taxonomy" id="1111676"/>
    <lineage>
        <taxon>Bacteria</taxon>
        <taxon>Bacillati</taxon>
        <taxon>Mycoplasmatota</taxon>
        <taxon>Mollicutes</taxon>
        <taxon>Mycoplasmataceae</taxon>
        <taxon>Mycoplasma</taxon>
    </lineage>
</organism>
<keyword evidence="2" id="KW-1185">Reference proteome</keyword>
<proteinExistence type="predicted"/>
<gene>
    <name evidence="1" type="ordered locus">MHC_04250</name>
</gene>
<evidence type="ECO:0000313" key="1">
    <source>
        <dbReference type="EMBL" id="AEW45706.1"/>
    </source>
</evidence>